<dbReference type="Proteomes" id="UP000294546">
    <property type="component" value="Unassembled WGS sequence"/>
</dbReference>
<name>A0A4R1GH52_9GAMM</name>
<protein>
    <submittedName>
        <fullName evidence="2">Uncharacterized protein</fullName>
    </submittedName>
</protein>
<dbReference type="OrthoDB" id="6085566at2"/>
<dbReference type="EMBL" id="SMFU01000012">
    <property type="protein sequence ID" value="TCK03522.1"/>
    <property type="molecule type" value="Genomic_DNA"/>
</dbReference>
<evidence type="ECO:0000313" key="3">
    <source>
        <dbReference type="Proteomes" id="UP000294546"/>
    </source>
</evidence>
<organism evidence="2 3">
    <name type="scientific">Marinobacterium mangrovicola</name>
    <dbReference type="NCBI Taxonomy" id="1476959"/>
    <lineage>
        <taxon>Bacteria</taxon>
        <taxon>Pseudomonadati</taxon>
        <taxon>Pseudomonadota</taxon>
        <taxon>Gammaproteobacteria</taxon>
        <taxon>Oceanospirillales</taxon>
        <taxon>Oceanospirillaceae</taxon>
        <taxon>Marinobacterium</taxon>
    </lineage>
</organism>
<proteinExistence type="predicted"/>
<dbReference type="RefSeq" id="WP_132296220.1">
    <property type="nucleotide sequence ID" value="NZ_SMFU01000012.1"/>
</dbReference>
<feature type="signal peptide" evidence="1">
    <location>
        <begin position="1"/>
        <end position="25"/>
    </location>
</feature>
<evidence type="ECO:0000256" key="1">
    <source>
        <dbReference type="SAM" id="SignalP"/>
    </source>
</evidence>
<comment type="caution">
    <text evidence="2">The sequence shown here is derived from an EMBL/GenBank/DDBJ whole genome shotgun (WGS) entry which is preliminary data.</text>
</comment>
<gene>
    <name evidence="2" type="ORF">CLV83_3792</name>
</gene>
<evidence type="ECO:0000313" key="2">
    <source>
        <dbReference type="EMBL" id="TCK03522.1"/>
    </source>
</evidence>
<accession>A0A4R1GH52</accession>
<keyword evidence="1" id="KW-0732">Signal</keyword>
<feature type="chain" id="PRO_5020522762" evidence="1">
    <location>
        <begin position="26"/>
        <end position="308"/>
    </location>
</feature>
<reference evidence="2 3" key="1">
    <citation type="submission" date="2019-03" db="EMBL/GenBank/DDBJ databases">
        <title>Genomic Encyclopedia of Archaeal and Bacterial Type Strains, Phase II (KMG-II): from individual species to whole genera.</title>
        <authorList>
            <person name="Goeker M."/>
        </authorList>
    </citation>
    <scope>NUCLEOTIDE SEQUENCE [LARGE SCALE GENOMIC DNA]</scope>
    <source>
        <strain evidence="2 3">DSM 27697</strain>
    </source>
</reference>
<keyword evidence="3" id="KW-1185">Reference proteome</keyword>
<dbReference type="AlphaFoldDB" id="A0A4R1GH52"/>
<sequence length="308" mass="36094">MRSAARYSLPLLIGMATGMAAPVFAEVELKTQLEYKDGQRHSEIKYEDDGSFDERDVKRKSRWESDTLLSAELNPDSDWVWSARLGYNARRTVDYSREYREDGSLKKDKTRTEWRQSPYVGVGLRMDFGSLLGGDAWSFRAYHDRFIDVEYRATGLAEDAKPIAGRGNGRETKLTLQAEYPSPWYSVYLLPKLSIKHEQYSAWTNSAQDERENAEQELQYEARLWLDWIMPVAGWELMLGPTWQLEDKAKRKAHQPWEWENEEQWIGTLKLEYESPMPGFEMELAAEHWLNGADRDDTRYKLELSYEF</sequence>